<dbReference type="SUPFAM" id="SSF46689">
    <property type="entry name" value="Homeodomain-like"/>
    <property type="match status" value="1"/>
</dbReference>
<protein>
    <submittedName>
        <fullName evidence="6">TetR/AcrR family transcriptional regulator</fullName>
    </submittedName>
</protein>
<evidence type="ECO:0000259" key="5">
    <source>
        <dbReference type="PROSITE" id="PS50977"/>
    </source>
</evidence>
<evidence type="ECO:0000256" key="4">
    <source>
        <dbReference type="PROSITE-ProRule" id="PRU00335"/>
    </source>
</evidence>
<dbReference type="PRINTS" id="PR00455">
    <property type="entry name" value="HTHTETR"/>
</dbReference>
<dbReference type="GO" id="GO:0003677">
    <property type="term" value="F:DNA binding"/>
    <property type="evidence" value="ECO:0007669"/>
    <property type="project" value="UniProtKB-UniRule"/>
</dbReference>
<keyword evidence="1" id="KW-0805">Transcription regulation</keyword>
<dbReference type="Proteomes" id="UP000580043">
    <property type="component" value="Unassembled WGS sequence"/>
</dbReference>
<keyword evidence="2 4" id="KW-0238">DNA-binding</keyword>
<dbReference type="PANTHER" id="PTHR47506">
    <property type="entry name" value="TRANSCRIPTIONAL REGULATORY PROTEIN"/>
    <property type="match status" value="1"/>
</dbReference>
<evidence type="ECO:0000313" key="7">
    <source>
        <dbReference type="Proteomes" id="UP000580043"/>
    </source>
</evidence>
<dbReference type="AlphaFoldDB" id="A0A848GCJ3"/>
<dbReference type="SUPFAM" id="SSF48498">
    <property type="entry name" value="Tetracyclin repressor-like, C-terminal domain"/>
    <property type="match status" value="1"/>
</dbReference>
<accession>A0A848GCJ3</accession>
<evidence type="ECO:0000256" key="2">
    <source>
        <dbReference type="ARBA" id="ARBA00023125"/>
    </source>
</evidence>
<dbReference type="InterPro" id="IPR036271">
    <property type="entry name" value="Tet_transcr_reg_TetR-rel_C_sf"/>
</dbReference>
<dbReference type="InterPro" id="IPR009057">
    <property type="entry name" value="Homeodomain-like_sf"/>
</dbReference>
<evidence type="ECO:0000256" key="1">
    <source>
        <dbReference type="ARBA" id="ARBA00023015"/>
    </source>
</evidence>
<dbReference type="RefSeq" id="WP_169148368.1">
    <property type="nucleotide sequence ID" value="NZ_JABBGA010000038.1"/>
</dbReference>
<dbReference type="Gene3D" id="1.10.357.10">
    <property type="entry name" value="Tetracycline Repressor, domain 2"/>
    <property type="match status" value="1"/>
</dbReference>
<sequence>MMNHGRRTRDEIVETAHRLFYAQGFGGTSLSDIASTGNLKKGNFFYYFKTKSELLIAVIDRRLAQSVALLNRLEASATSPTELILSFVRSHLDDDGEVPQYACSIGTLCSELARMKSPALQRAREEFLLYRDWLASQFSALGHPEQAITLATHLIVRIQGAAIVARSLEDPSISAREIGSIACWLQALREGLALPH</sequence>
<reference evidence="6 7" key="1">
    <citation type="submission" date="2020-04" db="EMBL/GenBank/DDBJ databases">
        <title>Zoogloea sp. G-4-1-14 isolated from soil.</title>
        <authorList>
            <person name="Dahal R.H."/>
        </authorList>
    </citation>
    <scope>NUCLEOTIDE SEQUENCE [LARGE SCALE GENOMIC DNA]</scope>
    <source>
        <strain evidence="6 7">G-4-1-14</strain>
    </source>
</reference>
<proteinExistence type="predicted"/>
<keyword evidence="7" id="KW-1185">Reference proteome</keyword>
<organism evidence="6 7">
    <name type="scientific">Zoogloea dura</name>
    <dbReference type="NCBI Taxonomy" id="2728840"/>
    <lineage>
        <taxon>Bacteria</taxon>
        <taxon>Pseudomonadati</taxon>
        <taxon>Pseudomonadota</taxon>
        <taxon>Betaproteobacteria</taxon>
        <taxon>Rhodocyclales</taxon>
        <taxon>Zoogloeaceae</taxon>
        <taxon>Zoogloea</taxon>
    </lineage>
</organism>
<evidence type="ECO:0000256" key="3">
    <source>
        <dbReference type="ARBA" id="ARBA00023163"/>
    </source>
</evidence>
<feature type="DNA-binding region" description="H-T-H motif" evidence="4">
    <location>
        <begin position="29"/>
        <end position="48"/>
    </location>
</feature>
<keyword evidence="3" id="KW-0804">Transcription</keyword>
<dbReference type="PANTHER" id="PTHR47506:SF1">
    <property type="entry name" value="HTH-TYPE TRANSCRIPTIONAL REGULATOR YJDC"/>
    <property type="match status" value="1"/>
</dbReference>
<dbReference type="InterPro" id="IPR001647">
    <property type="entry name" value="HTH_TetR"/>
</dbReference>
<evidence type="ECO:0000313" key="6">
    <source>
        <dbReference type="EMBL" id="NML28852.1"/>
    </source>
</evidence>
<dbReference type="PROSITE" id="PS50977">
    <property type="entry name" value="HTH_TETR_2"/>
    <property type="match status" value="1"/>
</dbReference>
<dbReference type="EMBL" id="JABBGA010000038">
    <property type="protein sequence ID" value="NML28852.1"/>
    <property type="molecule type" value="Genomic_DNA"/>
</dbReference>
<comment type="caution">
    <text evidence="6">The sequence shown here is derived from an EMBL/GenBank/DDBJ whole genome shotgun (WGS) entry which is preliminary data.</text>
</comment>
<dbReference type="Pfam" id="PF00440">
    <property type="entry name" value="TetR_N"/>
    <property type="match status" value="1"/>
</dbReference>
<gene>
    <name evidence="6" type="ORF">HHL15_24165</name>
</gene>
<name>A0A848GCJ3_9RHOO</name>
<feature type="domain" description="HTH tetR-type" evidence="5">
    <location>
        <begin position="6"/>
        <end position="66"/>
    </location>
</feature>